<gene>
    <name evidence="9" type="ORF">ACFQS8_04740</name>
</gene>
<evidence type="ECO:0000256" key="7">
    <source>
        <dbReference type="SAM" id="Phobius"/>
    </source>
</evidence>
<feature type="transmembrane region" description="Helical" evidence="7">
    <location>
        <begin position="118"/>
        <end position="136"/>
    </location>
</feature>
<keyword evidence="3" id="KW-0597">Phosphoprotein</keyword>
<keyword evidence="7" id="KW-1133">Transmembrane helix</keyword>
<dbReference type="SMART" id="SM00388">
    <property type="entry name" value="HisKA"/>
    <property type="match status" value="1"/>
</dbReference>
<reference evidence="10" key="1">
    <citation type="journal article" date="2019" name="Int. J. Syst. Evol. Microbiol.">
        <title>The Global Catalogue of Microorganisms (GCM) 10K type strain sequencing project: providing services to taxonomists for standard genome sequencing and annotation.</title>
        <authorList>
            <consortium name="The Broad Institute Genomics Platform"/>
            <consortium name="The Broad Institute Genome Sequencing Center for Infectious Disease"/>
            <person name="Wu L."/>
            <person name="Ma J."/>
        </authorList>
    </citation>
    <scope>NUCLEOTIDE SEQUENCE [LARGE SCALE GENOMIC DNA]</scope>
    <source>
        <strain evidence="10">CCUG 51308</strain>
    </source>
</reference>
<dbReference type="PANTHER" id="PTHR43711">
    <property type="entry name" value="TWO-COMPONENT HISTIDINE KINASE"/>
    <property type="match status" value="1"/>
</dbReference>
<keyword evidence="7" id="KW-0472">Membrane</keyword>
<evidence type="ECO:0000259" key="8">
    <source>
        <dbReference type="PROSITE" id="PS50109"/>
    </source>
</evidence>
<feature type="transmembrane region" description="Helical" evidence="7">
    <location>
        <begin position="79"/>
        <end position="106"/>
    </location>
</feature>
<dbReference type="EMBL" id="JBHTBR010000002">
    <property type="protein sequence ID" value="MFC7290911.1"/>
    <property type="molecule type" value="Genomic_DNA"/>
</dbReference>
<dbReference type="SUPFAM" id="SSF55874">
    <property type="entry name" value="ATPase domain of HSP90 chaperone/DNA topoisomerase II/histidine kinase"/>
    <property type="match status" value="1"/>
</dbReference>
<dbReference type="PRINTS" id="PR00344">
    <property type="entry name" value="BCTRLSENSOR"/>
</dbReference>
<dbReference type="SUPFAM" id="SSF47384">
    <property type="entry name" value="Homodimeric domain of signal transducing histidine kinase"/>
    <property type="match status" value="1"/>
</dbReference>
<keyword evidence="4" id="KW-0808">Transferase</keyword>
<dbReference type="InterPro" id="IPR003594">
    <property type="entry name" value="HATPase_dom"/>
</dbReference>
<evidence type="ECO:0000256" key="2">
    <source>
        <dbReference type="ARBA" id="ARBA00012438"/>
    </source>
</evidence>
<comment type="catalytic activity">
    <reaction evidence="1">
        <text>ATP + protein L-histidine = ADP + protein N-phospho-L-histidine.</text>
        <dbReference type="EC" id="2.7.13.3"/>
    </reaction>
</comment>
<dbReference type="RefSeq" id="WP_382166115.1">
    <property type="nucleotide sequence ID" value="NZ_JBHTBR010000002.1"/>
</dbReference>
<dbReference type="InterPro" id="IPR050736">
    <property type="entry name" value="Sensor_HK_Regulatory"/>
</dbReference>
<keyword evidence="10" id="KW-1185">Reference proteome</keyword>
<proteinExistence type="predicted"/>
<evidence type="ECO:0000256" key="6">
    <source>
        <dbReference type="ARBA" id="ARBA00023012"/>
    </source>
</evidence>
<dbReference type="InterPro" id="IPR003661">
    <property type="entry name" value="HisK_dim/P_dom"/>
</dbReference>
<keyword evidence="7" id="KW-0812">Transmembrane</keyword>
<dbReference type="PANTHER" id="PTHR43711:SF26">
    <property type="entry name" value="SENSOR HISTIDINE KINASE RCSC"/>
    <property type="match status" value="1"/>
</dbReference>
<comment type="caution">
    <text evidence="9">The sequence shown here is derived from an EMBL/GenBank/DDBJ whole genome shotgun (WGS) entry which is preliminary data.</text>
</comment>
<keyword evidence="5 9" id="KW-0418">Kinase</keyword>
<evidence type="ECO:0000256" key="1">
    <source>
        <dbReference type="ARBA" id="ARBA00000085"/>
    </source>
</evidence>
<evidence type="ECO:0000256" key="3">
    <source>
        <dbReference type="ARBA" id="ARBA00022553"/>
    </source>
</evidence>
<feature type="domain" description="Histidine kinase" evidence="8">
    <location>
        <begin position="242"/>
        <end position="462"/>
    </location>
</feature>
<dbReference type="Gene3D" id="1.10.287.130">
    <property type="match status" value="1"/>
</dbReference>
<feature type="transmembrane region" description="Helical" evidence="7">
    <location>
        <begin position="26"/>
        <end position="59"/>
    </location>
</feature>
<dbReference type="Gene3D" id="3.30.565.10">
    <property type="entry name" value="Histidine kinase-like ATPase, C-terminal domain"/>
    <property type="match status" value="1"/>
</dbReference>
<keyword evidence="6" id="KW-0902">Two-component regulatory system</keyword>
<dbReference type="InterPro" id="IPR004358">
    <property type="entry name" value="Sig_transdc_His_kin-like_C"/>
</dbReference>
<dbReference type="PROSITE" id="PS50109">
    <property type="entry name" value="HIS_KIN"/>
    <property type="match status" value="1"/>
</dbReference>
<accession>A0ABW2IJ67</accession>
<dbReference type="InterPro" id="IPR036097">
    <property type="entry name" value="HisK_dim/P_sf"/>
</dbReference>
<evidence type="ECO:0000313" key="10">
    <source>
        <dbReference type="Proteomes" id="UP001596492"/>
    </source>
</evidence>
<dbReference type="Pfam" id="PF00512">
    <property type="entry name" value="HisKA"/>
    <property type="match status" value="1"/>
</dbReference>
<name>A0ABW2IJ67_9PROT</name>
<dbReference type="Pfam" id="PF02518">
    <property type="entry name" value="HATPase_c"/>
    <property type="match status" value="1"/>
</dbReference>
<dbReference type="SMART" id="SM00387">
    <property type="entry name" value="HATPase_c"/>
    <property type="match status" value="1"/>
</dbReference>
<evidence type="ECO:0000256" key="5">
    <source>
        <dbReference type="ARBA" id="ARBA00022777"/>
    </source>
</evidence>
<dbReference type="Proteomes" id="UP001596492">
    <property type="component" value="Unassembled WGS sequence"/>
</dbReference>
<evidence type="ECO:0000256" key="4">
    <source>
        <dbReference type="ARBA" id="ARBA00022679"/>
    </source>
</evidence>
<evidence type="ECO:0000313" key="9">
    <source>
        <dbReference type="EMBL" id="MFC7290911.1"/>
    </source>
</evidence>
<dbReference type="CDD" id="cd00082">
    <property type="entry name" value="HisKA"/>
    <property type="match status" value="1"/>
</dbReference>
<dbReference type="InterPro" id="IPR005467">
    <property type="entry name" value="His_kinase_dom"/>
</dbReference>
<protein>
    <recommendedName>
        <fullName evidence="2">histidine kinase</fullName>
        <ecNumber evidence="2">2.7.13.3</ecNumber>
    </recommendedName>
</protein>
<dbReference type="EC" id="2.7.13.3" evidence="2"/>
<sequence length="464" mass="50544">MTEIFQHKAVNSALAPSDILEQRASWILLCLVVLFAVWISGASLLLSLCVAGIASLPAFIQILASRFGEDASHELEMAAWIVIVMVGATAMGGAVSPISAAFFIPVVTALSLGRKRQAIEASAFSVLSFCLAALLSRMEFLPIDVETFQPAPGLFALISLIYMASLARKIQLGENPSAILSRFREKTNGQIARLSKQKDILVERLKKSDSAYAKANEQHVIAASKISELETKLEQRTLYFAKTSHELRTPLNAILGFSEIMKEGVFGELPEKYKEYAQLIHEGGRSLQLTVDDVLDLSKIDSGQYVIQPEMVSLTELMWETVRFMADQARRGDVKLSISSRTKDVEAYADPRAVRQIAQNLVSNAIKFTPHGGSIAISVREAEEGGAWMSVRDTGPGMSKDTFEAVLAPFSQADTAAKSKYTGTGLGLSVVNAFVNLHKGRLQLDSEPDEGSVISAYFPPKVEQ</sequence>
<organism evidence="9 10">
    <name type="scientific">Hirschia litorea</name>
    <dbReference type="NCBI Taxonomy" id="1199156"/>
    <lineage>
        <taxon>Bacteria</taxon>
        <taxon>Pseudomonadati</taxon>
        <taxon>Pseudomonadota</taxon>
        <taxon>Alphaproteobacteria</taxon>
        <taxon>Hyphomonadales</taxon>
        <taxon>Hyphomonadaceae</taxon>
        <taxon>Hirschia</taxon>
    </lineage>
</organism>
<dbReference type="InterPro" id="IPR036890">
    <property type="entry name" value="HATPase_C_sf"/>
</dbReference>
<dbReference type="GO" id="GO:0016301">
    <property type="term" value="F:kinase activity"/>
    <property type="evidence" value="ECO:0007669"/>
    <property type="project" value="UniProtKB-KW"/>
</dbReference>